<dbReference type="EMBL" id="JANPWB010000011">
    <property type="protein sequence ID" value="KAJ1123599.1"/>
    <property type="molecule type" value="Genomic_DNA"/>
</dbReference>
<comment type="caution">
    <text evidence="2">The sequence shown here is derived from an EMBL/GenBank/DDBJ whole genome shotgun (WGS) entry which is preliminary data.</text>
</comment>
<name>A0AAV7P799_PLEWA</name>
<reference evidence="2" key="1">
    <citation type="journal article" date="2022" name="bioRxiv">
        <title>Sequencing and chromosome-scale assembly of the giantPleurodeles waltlgenome.</title>
        <authorList>
            <person name="Brown T."/>
            <person name="Elewa A."/>
            <person name="Iarovenko S."/>
            <person name="Subramanian E."/>
            <person name="Araus A.J."/>
            <person name="Petzold A."/>
            <person name="Susuki M."/>
            <person name="Suzuki K.-i.T."/>
            <person name="Hayashi T."/>
            <person name="Toyoda A."/>
            <person name="Oliveira C."/>
            <person name="Osipova E."/>
            <person name="Leigh N.D."/>
            <person name="Simon A."/>
            <person name="Yun M.H."/>
        </authorList>
    </citation>
    <scope>NUCLEOTIDE SEQUENCE</scope>
    <source>
        <strain evidence="2">20211129_DDA</strain>
        <tissue evidence="2">Liver</tissue>
    </source>
</reference>
<protein>
    <submittedName>
        <fullName evidence="2">Uncharacterized protein</fullName>
    </submittedName>
</protein>
<organism evidence="2 3">
    <name type="scientific">Pleurodeles waltl</name>
    <name type="common">Iberian ribbed newt</name>
    <dbReference type="NCBI Taxonomy" id="8319"/>
    <lineage>
        <taxon>Eukaryota</taxon>
        <taxon>Metazoa</taxon>
        <taxon>Chordata</taxon>
        <taxon>Craniata</taxon>
        <taxon>Vertebrata</taxon>
        <taxon>Euteleostomi</taxon>
        <taxon>Amphibia</taxon>
        <taxon>Batrachia</taxon>
        <taxon>Caudata</taxon>
        <taxon>Salamandroidea</taxon>
        <taxon>Salamandridae</taxon>
        <taxon>Pleurodelinae</taxon>
        <taxon>Pleurodeles</taxon>
    </lineage>
</organism>
<feature type="region of interest" description="Disordered" evidence="1">
    <location>
        <begin position="32"/>
        <end position="55"/>
    </location>
</feature>
<evidence type="ECO:0000313" key="2">
    <source>
        <dbReference type="EMBL" id="KAJ1123599.1"/>
    </source>
</evidence>
<proteinExistence type="predicted"/>
<dbReference type="Proteomes" id="UP001066276">
    <property type="component" value="Chromosome 7"/>
</dbReference>
<sequence length="86" mass="9318">MCPAYACLSGLPDVSFVSPPFMRLRAPTDPPFVSQSSQWLPAGHPPPSYPRELGPLGSVRLSLPPLRPKEATPVFLPVSPLQQRGQ</sequence>
<evidence type="ECO:0000256" key="1">
    <source>
        <dbReference type="SAM" id="MobiDB-lite"/>
    </source>
</evidence>
<evidence type="ECO:0000313" key="3">
    <source>
        <dbReference type="Proteomes" id="UP001066276"/>
    </source>
</evidence>
<dbReference type="AlphaFoldDB" id="A0AAV7P799"/>
<accession>A0AAV7P799</accession>
<gene>
    <name evidence="2" type="ORF">NDU88_002067</name>
</gene>
<keyword evidence="3" id="KW-1185">Reference proteome</keyword>